<reference evidence="2" key="1">
    <citation type="submission" date="2019-03" db="EMBL/GenBank/DDBJ databases">
        <title>Lake Tanganyika Metagenome-Assembled Genomes (MAGs).</title>
        <authorList>
            <person name="Tran P."/>
        </authorList>
    </citation>
    <scope>NUCLEOTIDE SEQUENCE</scope>
    <source>
        <strain evidence="2">K_DeepCast_150m_m2_040</strain>
    </source>
</reference>
<protein>
    <recommendedName>
        <fullName evidence="1">FlgD/Vpr Ig-like domain-containing protein</fullName>
    </recommendedName>
</protein>
<dbReference type="Pfam" id="PF13860">
    <property type="entry name" value="FlgD_ig"/>
    <property type="match status" value="1"/>
</dbReference>
<feature type="domain" description="FlgD/Vpr Ig-like" evidence="1">
    <location>
        <begin position="107"/>
        <end position="163"/>
    </location>
</feature>
<dbReference type="Proteomes" id="UP000779900">
    <property type="component" value="Unassembled WGS sequence"/>
</dbReference>
<dbReference type="InterPro" id="IPR025965">
    <property type="entry name" value="FlgD/Vpr_Ig-like"/>
</dbReference>
<evidence type="ECO:0000313" key="2">
    <source>
        <dbReference type="EMBL" id="MBM3332465.1"/>
    </source>
</evidence>
<proteinExistence type="predicted"/>
<evidence type="ECO:0000313" key="3">
    <source>
        <dbReference type="Proteomes" id="UP000779900"/>
    </source>
</evidence>
<comment type="caution">
    <text evidence="2">The sequence shown here is derived from an EMBL/GenBank/DDBJ whole genome shotgun (WGS) entry which is preliminary data.</text>
</comment>
<evidence type="ECO:0000259" key="1">
    <source>
        <dbReference type="Pfam" id="PF13860"/>
    </source>
</evidence>
<dbReference type="EMBL" id="VGIR01000090">
    <property type="protein sequence ID" value="MBM3332465.1"/>
    <property type="molecule type" value="Genomic_DNA"/>
</dbReference>
<dbReference type="Gene3D" id="2.60.40.4070">
    <property type="match status" value="1"/>
</dbReference>
<gene>
    <name evidence="2" type="ORF">FJY68_11570</name>
</gene>
<name>A0A937XEX4_UNCW3</name>
<sequence length="177" mass="19603">MTVFALGENANQMSEFRDVFGMRFVGLVDTSGVYQTYRVPNPQAPYPQDYVIDQQGIVRYWSDQFDPQAVIRVIDRLLSSGVEASGEWRMACGGLTVSPNPFHRQTTISLRLTPDGPRGIAVFDAAGRLVRTLTEARLHGLGSVSWDGTDEKGRHLPSGVYYVMSRAARAVPALLLR</sequence>
<dbReference type="AlphaFoldDB" id="A0A937XEX4"/>
<organism evidence="2 3">
    <name type="scientific">candidate division WOR-3 bacterium</name>
    <dbReference type="NCBI Taxonomy" id="2052148"/>
    <lineage>
        <taxon>Bacteria</taxon>
        <taxon>Bacteria division WOR-3</taxon>
    </lineage>
</organism>
<dbReference type="Gene3D" id="3.40.30.10">
    <property type="entry name" value="Glutaredoxin"/>
    <property type="match status" value="1"/>
</dbReference>
<accession>A0A937XEX4</accession>